<name>A0A0F9AHR5_9ZZZZ</name>
<accession>A0A0F9AHR5</accession>
<dbReference type="AlphaFoldDB" id="A0A0F9AHR5"/>
<sequence>FRKNLAFLASLHTDQPYWKGMVKHGEIENPEG</sequence>
<protein>
    <submittedName>
        <fullName evidence="1">Uncharacterized protein</fullName>
    </submittedName>
</protein>
<organism evidence="1">
    <name type="scientific">marine sediment metagenome</name>
    <dbReference type="NCBI Taxonomy" id="412755"/>
    <lineage>
        <taxon>unclassified sequences</taxon>
        <taxon>metagenomes</taxon>
        <taxon>ecological metagenomes</taxon>
    </lineage>
</organism>
<gene>
    <name evidence="1" type="ORF">LCGC14_2568970</name>
</gene>
<proteinExistence type="predicted"/>
<comment type="caution">
    <text evidence="1">The sequence shown here is derived from an EMBL/GenBank/DDBJ whole genome shotgun (WGS) entry which is preliminary data.</text>
</comment>
<evidence type="ECO:0000313" key="1">
    <source>
        <dbReference type="EMBL" id="KKL09129.1"/>
    </source>
</evidence>
<reference evidence="1" key="1">
    <citation type="journal article" date="2015" name="Nature">
        <title>Complex archaea that bridge the gap between prokaryotes and eukaryotes.</title>
        <authorList>
            <person name="Spang A."/>
            <person name="Saw J.H."/>
            <person name="Jorgensen S.L."/>
            <person name="Zaremba-Niedzwiedzka K."/>
            <person name="Martijn J."/>
            <person name="Lind A.E."/>
            <person name="van Eijk R."/>
            <person name="Schleper C."/>
            <person name="Guy L."/>
            <person name="Ettema T.J."/>
        </authorList>
    </citation>
    <scope>NUCLEOTIDE SEQUENCE</scope>
</reference>
<dbReference type="EMBL" id="LAZR01042604">
    <property type="protein sequence ID" value="KKL09129.1"/>
    <property type="molecule type" value="Genomic_DNA"/>
</dbReference>
<feature type="non-terminal residue" evidence="1">
    <location>
        <position position="1"/>
    </location>
</feature>